<sequence length="924" mass="98391">MSDRLPTTPPLVIGRARERDQLAAATDVRRRDGTVTVLRGEPGSGKTTLLDEVAGATPRRVLRTAGVEGEAVLPFAAVADVLLPILSHAHELPTVQREALEIALALRAGDVGSPLAVSAAALGVLAAAADARPLLLVVDDFPWIDAPSQQVLLFVARRLATERIALLLGVREEMPLDPAIWRLPTIALGPLTAEESRELVRTLPVRTSPAVLETIVERCGGNPLAVVETARTAGPDLLDAATALPPGSTLERAWSAAIDGLPATTRSAMAVLAFSHSTRRDELEPVLADLGLGADDLLPAERRRLVQRDDEHMGLRHDLLRPLVSARTSRDLRRRVLHGLARHAPRDVAVWYLAESTEAPDDDLAGRLVEAAISARRRSALEAAGRAWARAADFTADRATRAARLLTAATDAAISGSSTLAETWCEQALALRDDETFAADVELVRTRALSWLDPARAVDGALRAADAVLPHDRARAARLYIEAAVPLTMTGRLREMESVADRARTAGDDTLTGLATVAHAYALVGRWTDAHPLFDQLVARAADADPLWDAQALVAGAQTGCFLERCDDARGLFGTVTSTARQVGAPLVLAFALTAHAEMDWWDGRWAAASADLTEAVEWADELGQAGSRAFGATLLARIDGARGDIASCRANAEAALRAAGPLGIASIQVYAATALGAGALAVGEPATAAAHLGRARRAFDDMGALCATSIPFAGDLVDATVRAGDRAGAESAVAWVTRDAEHTGSAYAAAVAARGRGLLADDHDEAERWFAEAHAAHERFHAPYERARTVLAHAESRRRWRRPGAARALLLDAELTFSGLGAWPWADRTRLELAATGHRAAGEPTEDRTEDGGSLEALTPQEFQIARGIADGQSNVEVAAALFVSRKTVEAHLTRIYRKLGVRSRTELAAEFTRRRRLPEGTP</sequence>
<evidence type="ECO:0000256" key="2">
    <source>
        <dbReference type="ARBA" id="ARBA00022840"/>
    </source>
</evidence>
<keyword evidence="2" id="KW-0067">ATP-binding</keyword>
<dbReference type="RefSeq" id="WP_337703813.1">
    <property type="nucleotide sequence ID" value="NZ_JBBEGM010000005.1"/>
</dbReference>
<dbReference type="InterPro" id="IPR011990">
    <property type="entry name" value="TPR-like_helical_dom_sf"/>
</dbReference>
<dbReference type="Pfam" id="PF13191">
    <property type="entry name" value="AAA_16"/>
    <property type="match status" value="1"/>
</dbReference>
<dbReference type="Proteomes" id="UP001369736">
    <property type="component" value="Unassembled WGS sequence"/>
</dbReference>
<dbReference type="PROSITE" id="PS00622">
    <property type="entry name" value="HTH_LUXR_1"/>
    <property type="match status" value="1"/>
</dbReference>
<dbReference type="InterPro" id="IPR016032">
    <property type="entry name" value="Sig_transdc_resp-reg_C-effctor"/>
</dbReference>
<dbReference type="InterPro" id="IPR041664">
    <property type="entry name" value="AAA_16"/>
</dbReference>
<dbReference type="Pfam" id="PF00196">
    <property type="entry name" value="GerE"/>
    <property type="match status" value="1"/>
</dbReference>
<evidence type="ECO:0000256" key="1">
    <source>
        <dbReference type="ARBA" id="ARBA00022741"/>
    </source>
</evidence>
<dbReference type="SUPFAM" id="SSF52540">
    <property type="entry name" value="P-loop containing nucleoside triphosphate hydrolases"/>
    <property type="match status" value="1"/>
</dbReference>
<dbReference type="SUPFAM" id="SSF46894">
    <property type="entry name" value="C-terminal effector domain of the bipartite response regulators"/>
    <property type="match status" value="1"/>
</dbReference>
<feature type="domain" description="HTH luxR-type" evidence="3">
    <location>
        <begin position="852"/>
        <end position="917"/>
    </location>
</feature>
<dbReference type="PRINTS" id="PR00038">
    <property type="entry name" value="HTHLUXR"/>
</dbReference>
<dbReference type="InterPro" id="IPR036388">
    <property type="entry name" value="WH-like_DNA-bd_sf"/>
</dbReference>
<comment type="caution">
    <text evidence="4">The sequence shown here is derived from an EMBL/GenBank/DDBJ whole genome shotgun (WGS) entry which is preliminary data.</text>
</comment>
<gene>
    <name evidence="4" type="ORF">WCD58_14805</name>
</gene>
<dbReference type="CDD" id="cd06170">
    <property type="entry name" value="LuxR_C_like"/>
    <property type="match status" value="1"/>
</dbReference>
<dbReference type="Gene3D" id="1.10.10.10">
    <property type="entry name" value="Winged helix-like DNA-binding domain superfamily/Winged helix DNA-binding domain"/>
    <property type="match status" value="1"/>
</dbReference>
<evidence type="ECO:0000313" key="4">
    <source>
        <dbReference type="EMBL" id="MEJ2862439.1"/>
    </source>
</evidence>
<keyword evidence="1" id="KW-0547">Nucleotide-binding</keyword>
<evidence type="ECO:0000259" key="3">
    <source>
        <dbReference type="PROSITE" id="PS50043"/>
    </source>
</evidence>
<protein>
    <submittedName>
        <fullName evidence="4">LuxR C-terminal-related transcriptional regulator</fullName>
    </submittedName>
</protein>
<organism evidence="4 5">
    <name type="scientific">Actinomycetospora flava</name>
    <dbReference type="NCBI Taxonomy" id="3129232"/>
    <lineage>
        <taxon>Bacteria</taxon>
        <taxon>Bacillati</taxon>
        <taxon>Actinomycetota</taxon>
        <taxon>Actinomycetes</taxon>
        <taxon>Pseudonocardiales</taxon>
        <taxon>Pseudonocardiaceae</taxon>
        <taxon>Actinomycetospora</taxon>
    </lineage>
</organism>
<dbReference type="InterPro" id="IPR027417">
    <property type="entry name" value="P-loop_NTPase"/>
</dbReference>
<keyword evidence="5" id="KW-1185">Reference proteome</keyword>
<dbReference type="EMBL" id="JBBEGM010000005">
    <property type="protein sequence ID" value="MEJ2862439.1"/>
    <property type="molecule type" value="Genomic_DNA"/>
</dbReference>
<dbReference type="PANTHER" id="PTHR16305">
    <property type="entry name" value="TESTICULAR SOLUBLE ADENYLYL CYCLASE"/>
    <property type="match status" value="1"/>
</dbReference>
<dbReference type="PANTHER" id="PTHR16305:SF35">
    <property type="entry name" value="TRANSCRIPTIONAL ACTIVATOR DOMAIN"/>
    <property type="match status" value="1"/>
</dbReference>
<accession>A0ABU8M6F1</accession>
<evidence type="ECO:0000313" key="5">
    <source>
        <dbReference type="Proteomes" id="UP001369736"/>
    </source>
</evidence>
<dbReference type="PROSITE" id="PS50043">
    <property type="entry name" value="HTH_LUXR_2"/>
    <property type="match status" value="1"/>
</dbReference>
<dbReference type="SUPFAM" id="SSF48452">
    <property type="entry name" value="TPR-like"/>
    <property type="match status" value="1"/>
</dbReference>
<dbReference type="Gene3D" id="3.40.50.300">
    <property type="entry name" value="P-loop containing nucleotide triphosphate hydrolases"/>
    <property type="match status" value="1"/>
</dbReference>
<reference evidence="4 5" key="1">
    <citation type="submission" date="2024-03" db="EMBL/GenBank/DDBJ databases">
        <title>Actinomycetospora sp. OC33-EN07, a novel actinomycete isolated from wild orchid (Aerides multiflora).</title>
        <authorList>
            <person name="Suriyachadkun C."/>
        </authorList>
    </citation>
    <scope>NUCLEOTIDE SEQUENCE [LARGE SCALE GENOMIC DNA]</scope>
    <source>
        <strain evidence="4 5">OC33-EN07</strain>
    </source>
</reference>
<dbReference type="InterPro" id="IPR000792">
    <property type="entry name" value="Tscrpt_reg_LuxR_C"/>
</dbReference>
<name>A0ABU8M6F1_9PSEU</name>
<dbReference type="SMART" id="SM00421">
    <property type="entry name" value="HTH_LUXR"/>
    <property type="match status" value="1"/>
</dbReference>
<proteinExistence type="predicted"/>